<proteinExistence type="predicted"/>
<dbReference type="RefSeq" id="WP_338536847.1">
    <property type="nucleotide sequence ID" value="NZ_AP028654.1"/>
</dbReference>
<dbReference type="EMBL" id="AP028654">
    <property type="protein sequence ID" value="BEP28534.1"/>
    <property type="molecule type" value="Genomic_DNA"/>
</dbReference>
<protein>
    <submittedName>
        <fullName evidence="1">DUF1667 domain-containing protein</fullName>
    </submittedName>
</protein>
<dbReference type="Proteomes" id="UP001321786">
    <property type="component" value="Chromosome"/>
</dbReference>
<gene>
    <name evidence="1" type="ORF">HLPR_08650</name>
</gene>
<accession>A0AAU9EB56</accession>
<dbReference type="AlphaFoldDB" id="A0AAU9EB56"/>
<dbReference type="Gene3D" id="3.10.530.10">
    <property type="entry name" value="CPE0013-like"/>
    <property type="match status" value="1"/>
</dbReference>
<reference evidence="1 2" key="1">
    <citation type="submission" date="2023-08" db="EMBL/GenBank/DDBJ databases">
        <title>Helicovermis profunda gen. nov., sp. nov., a novel mesophilic, fermentative bacterium within the Bacillota from a deep-sea hydrothermal vent chimney.</title>
        <authorList>
            <person name="Miyazaki U."/>
            <person name="Mizutani D."/>
            <person name="Hashimoto Y."/>
            <person name="Tame A."/>
            <person name="Sawayama S."/>
            <person name="Miyazaki J."/>
            <person name="Takai K."/>
            <person name="Nakagawa S."/>
        </authorList>
    </citation>
    <scope>NUCLEOTIDE SEQUENCE [LARGE SCALE GENOMIC DNA]</scope>
    <source>
        <strain evidence="1 2">S502</strain>
    </source>
</reference>
<dbReference type="Pfam" id="PF07892">
    <property type="entry name" value="DUF1667"/>
    <property type="match status" value="1"/>
</dbReference>
<dbReference type="PANTHER" id="PTHR39450:SF1">
    <property type="entry name" value="DUF1667 DOMAIN-CONTAINING PROTEIN"/>
    <property type="match status" value="1"/>
</dbReference>
<dbReference type="SUPFAM" id="SSF160148">
    <property type="entry name" value="CPE0013-like"/>
    <property type="match status" value="1"/>
</dbReference>
<dbReference type="InterPro" id="IPR012460">
    <property type="entry name" value="DUF1667"/>
</dbReference>
<dbReference type="PANTHER" id="PTHR39450">
    <property type="entry name" value="MOLYBDOPTERIN OXIDOREDUCTASE, 4FE-4S CLUSTER-BINDING SUBUNIT"/>
    <property type="match status" value="1"/>
</dbReference>
<dbReference type="InterPro" id="IPR036593">
    <property type="entry name" value="CPE0013-like_sf"/>
</dbReference>
<sequence length="125" mass="13915">MDKTKEIICIVCPVGCRLKIIKNIDTSTYSVKGNKCNRGKIYGIKELTNPTRKVPSTVAIENALYTRLPVITDKAIDKKLIFDVMDELKKVSVKAPINMGDIIIHNILDTNVNIIATRSMAALKK</sequence>
<name>A0AAU9EB56_9FIRM</name>
<organism evidence="1 2">
    <name type="scientific">Helicovermis profundi</name>
    <dbReference type="NCBI Taxonomy" id="3065157"/>
    <lineage>
        <taxon>Bacteria</taxon>
        <taxon>Bacillati</taxon>
        <taxon>Bacillota</taxon>
        <taxon>Clostridia</taxon>
        <taxon>Helicovermis</taxon>
    </lineage>
</organism>
<keyword evidence="2" id="KW-1185">Reference proteome</keyword>
<dbReference type="KEGG" id="hprf:HLPR_08650"/>
<evidence type="ECO:0000313" key="1">
    <source>
        <dbReference type="EMBL" id="BEP28534.1"/>
    </source>
</evidence>
<evidence type="ECO:0000313" key="2">
    <source>
        <dbReference type="Proteomes" id="UP001321786"/>
    </source>
</evidence>